<dbReference type="PANTHER" id="PTHR43737">
    <property type="entry name" value="BLL7424 PROTEIN"/>
    <property type="match status" value="1"/>
</dbReference>
<evidence type="ECO:0000259" key="1">
    <source>
        <dbReference type="Pfam" id="PF18962"/>
    </source>
</evidence>
<dbReference type="InterPro" id="IPR026444">
    <property type="entry name" value="Secre_tail"/>
</dbReference>
<accession>A0A381V560</accession>
<dbReference type="NCBIfam" id="TIGR04183">
    <property type="entry name" value="Por_Secre_tail"/>
    <property type="match status" value="1"/>
</dbReference>
<dbReference type="InterPro" id="IPR010869">
    <property type="entry name" value="DUF1501"/>
</dbReference>
<dbReference type="EMBL" id="UINC01007879">
    <property type="protein sequence ID" value="SVA35510.1"/>
    <property type="molecule type" value="Genomic_DNA"/>
</dbReference>
<evidence type="ECO:0000313" key="2">
    <source>
        <dbReference type="EMBL" id="SVA35510.1"/>
    </source>
</evidence>
<gene>
    <name evidence="2" type="ORF">METZ01_LOCUS88364</name>
</gene>
<organism evidence="2">
    <name type="scientific">marine metagenome</name>
    <dbReference type="NCBI Taxonomy" id="408172"/>
    <lineage>
        <taxon>unclassified sequences</taxon>
        <taxon>metagenomes</taxon>
        <taxon>ecological metagenomes</taxon>
    </lineage>
</organism>
<name>A0A381V560_9ZZZZ</name>
<dbReference type="AlphaFoldDB" id="A0A381V560"/>
<sequence length="491" mass="53981">MPLFAIGRPKHARKSTGNWGSNRIVILIKLKGGNDGLNTLIPIRDSIYYNKRPNLGIKAPDALQIKYDTSLHPSLVNTQSLFQQGMMSAIHGVGYPSGNLSHFRSSDVWVTASGVDRVWKTGWLGRMFANDYPDYPANIPDHPIGIQMGSANLLEFQSDETNMGTILGNDDSLYKIIDENYVTGSLDPAPNSYGGEELKYLRAVDESTYEFSGVIQDAGQKGINQNDYPESGIGLQMAVAGRLISGGLTTPVYRLNLGGFDTHSNQWNDHRNLLQQLDEAVYAFMKDMGSQGLLDKVLIVTTSEFGRRVKENGSVGTDHGTAGPILLYGSALRGEIIGQQPNLSDLNRAGNIGVQHDYRQIYSTIMQGWFGLSKTTVQGILQEDYEPLPLVHEPLATQDSSAVPASFKLHPAFPNPFNPAAKIQYEIPNPSRVKISVYNISGRKVLDRDLGPMEAGYHSYTLRPSGWSSGTYIIQVEALGAILTQRITYLK</sequence>
<dbReference type="SUPFAM" id="SSF53649">
    <property type="entry name" value="Alkaline phosphatase-like"/>
    <property type="match status" value="1"/>
</dbReference>
<protein>
    <recommendedName>
        <fullName evidence="1">Secretion system C-terminal sorting domain-containing protein</fullName>
    </recommendedName>
</protein>
<dbReference type="Pfam" id="PF07394">
    <property type="entry name" value="DUF1501"/>
    <property type="match status" value="1"/>
</dbReference>
<dbReference type="PANTHER" id="PTHR43737:SF1">
    <property type="entry name" value="DUF1501 DOMAIN-CONTAINING PROTEIN"/>
    <property type="match status" value="1"/>
</dbReference>
<proteinExistence type="predicted"/>
<dbReference type="Pfam" id="PF18962">
    <property type="entry name" value="Por_Secre_tail"/>
    <property type="match status" value="1"/>
</dbReference>
<feature type="domain" description="Secretion system C-terminal sorting" evidence="1">
    <location>
        <begin position="413"/>
        <end position="480"/>
    </location>
</feature>
<dbReference type="InterPro" id="IPR017850">
    <property type="entry name" value="Alkaline_phosphatase_core_sf"/>
</dbReference>
<reference evidence="2" key="1">
    <citation type="submission" date="2018-05" db="EMBL/GenBank/DDBJ databases">
        <authorList>
            <person name="Lanie J.A."/>
            <person name="Ng W.-L."/>
            <person name="Kazmierczak K.M."/>
            <person name="Andrzejewski T.M."/>
            <person name="Davidsen T.M."/>
            <person name="Wayne K.J."/>
            <person name="Tettelin H."/>
            <person name="Glass J.I."/>
            <person name="Rusch D."/>
            <person name="Podicherti R."/>
            <person name="Tsui H.-C.T."/>
            <person name="Winkler M.E."/>
        </authorList>
    </citation>
    <scope>NUCLEOTIDE SEQUENCE</scope>
</reference>